<dbReference type="Proteomes" id="UP000087171">
    <property type="component" value="Unplaced"/>
</dbReference>
<evidence type="ECO:0000256" key="4">
    <source>
        <dbReference type="ARBA" id="ARBA00011970"/>
    </source>
</evidence>
<dbReference type="SUPFAM" id="SSF48452">
    <property type="entry name" value="TPR-like"/>
    <property type="match status" value="3"/>
</dbReference>
<dbReference type="UniPathway" id="UPA00378"/>
<evidence type="ECO:0000256" key="12">
    <source>
        <dbReference type="PROSITE-ProRule" id="PRU00339"/>
    </source>
</evidence>
<evidence type="ECO:0000256" key="6">
    <source>
        <dbReference type="ARBA" id="ARBA00022676"/>
    </source>
</evidence>
<dbReference type="RefSeq" id="XP_004516296.1">
    <property type="nucleotide sequence ID" value="XM_004516239.3"/>
</dbReference>
<dbReference type="FunFam" id="1.25.40.10:FF:001620">
    <property type="entry name" value="probable UDP-N-acetylglucosamine--peptide N-acetylglucosaminyltransferase SPINDLY"/>
    <property type="match status" value="1"/>
</dbReference>
<evidence type="ECO:0000313" key="16">
    <source>
        <dbReference type="RefSeq" id="XP_004516295.1"/>
    </source>
</evidence>
<keyword evidence="7" id="KW-0808">Transferase</keyword>
<dbReference type="InterPro" id="IPR011990">
    <property type="entry name" value="TPR-like_helical_dom_sf"/>
</dbReference>
<evidence type="ECO:0000256" key="7">
    <source>
        <dbReference type="ARBA" id="ARBA00022679"/>
    </source>
</evidence>
<feature type="repeat" description="TPR" evidence="12">
    <location>
        <begin position="77"/>
        <end position="110"/>
    </location>
</feature>
<evidence type="ECO:0000256" key="1">
    <source>
        <dbReference type="ARBA" id="ARBA00004123"/>
    </source>
</evidence>
<dbReference type="PANTHER" id="PTHR44835">
    <property type="entry name" value="UDP-N-ACETYLGLUCOSAMINE--PEPTIDE N-ACETYLGLUCOSAMINYLTRANSFERASE SPINDLY-RELATED"/>
    <property type="match status" value="1"/>
</dbReference>
<dbReference type="Pfam" id="PF13374">
    <property type="entry name" value="TPR_10"/>
    <property type="match status" value="1"/>
</dbReference>
<feature type="repeat" description="TPR" evidence="12">
    <location>
        <begin position="186"/>
        <end position="219"/>
    </location>
</feature>
<sequence length="922" mass="102317">MAWMEDNDGNGKEKELGGKEKELGGNNGFPKVTEPSVSSGGSGGDDISYANILRSRNKFVDSLALYERVLESDGGNVEALIGKGICLQMQNMGRLAFDSFSEAIKLDPQNACALTHCGILYKEEGRLMEAAESYQKALRVDPAYKAAAECLSIVLTDIGTNIKLAGNTQEGIQKYFEALKIDPHYAPAYYNLGVVYSEMMQYDMALTFYEKAASERPMYAEAYCNMGVIYKNRGDLEAAIACYERCLAVSPNFEIAKNNMAIALTDLGTKVKLEGDINRGVAFYKKALYYNWHYADAMYNLGVAYGEMLKFDMAIVFYELAFHFNPHCAEACNNLGVIYKDRDNLDKAVECYQLALSIKPNFSQSLNNLGVVYTVQGKMDAAASMIEKAIIANPTYAEAYNNLGVLYRDAGDIALAINAYEQCLKIDPDSRNAGQNRLLAMNYIDEGNDDKLFEAHRDWGRRFMRLYQQFTSWDNSKDPERPLVIGYVSPDYFTHSVSYFIEAPLIYHDYAKYKVIVYSAVVKADAKTNRFREKVLKKGGIWKDIYGTDEKKVADMVREDQVDILVELTGHTANNKLGMMACRPAPVQVTWIGYPNTTGLPTIDYRITDSLADPLETKQKHVEELVRLPDCFLCYTPSPEAGPVCPTPALSNGFITFGSFNNLAKITPKVLKVWARILCAIPNSRLVVKCKPFCCDSVRQRFLSTLEQLGLEPLRVDLLPLILLNHDHMQAYSLMDISLDTFPYAGTTTTCESLYMGVPCVTMAGSVHAHNVGVSLLSKVGLGNLIAKNEDEYVKLAMKLASDVSALQNLRMSLRELMSKSPVCDGAKFALGLESTYRHMWRRYCKGDVPSLKRMELLEQPVTAEKNSERAAIVAKVSDGSPGSVMANGFSSMQPPKLNSNGCEENGGSLKYSSKQGVVDAS</sequence>
<reference evidence="16 17" key="1">
    <citation type="submission" date="2025-04" db="UniProtKB">
        <authorList>
            <consortium name="RefSeq"/>
        </authorList>
    </citation>
    <scope>IDENTIFICATION</scope>
    <source>
        <tissue evidence="16 17">Etiolated seedlings</tissue>
    </source>
</reference>
<evidence type="ECO:0000256" key="11">
    <source>
        <dbReference type="ARBA" id="ARBA00023242"/>
    </source>
</evidence>
<evidence type="ECO:0000256" key="3">
    <source>
        <dbReference type="ARBA" id="ARBA00005386"/>
    </source>
</evidence>
<feature type="repeat" description="TPR" evidence="12">
    <location>
        <begin position="220"/>
        <end position="253"/>
    </location>
</feature>
<keyword evidence="11" id="KW-0539">Nucleus</keyword>
<dbReference type="InterPro" id="IPR006597">
    <property type="entry name" value="Sel1-like"/>
</dbReference>
<evidence type="ECO:0000313" key="18">
    <source>
        <dbReference type="RefSeq" id="XP_027186909.1"/>
    </source>
</evidence>
<dbReference type="GO" id="GO:0097363">
    <property type="term" value="F:protein O-acetylglucosaminyltransferase activity"/>
    <property type="evidence" value="ECO:0007669"/>
    <property type="project" value="UniProtKB-EC"/>
</dbReference>
<dbReference type="PROSITE" id="PS50005">
    <property type="entry name" value="TPR"/>
    <property type="match status" value="8"/>
</dbReference>
<feature type="region of interest" description="Disordered" evidence="13">
    <location>
        <begin position="881"/>
        <end position="922"/>
    </location>
</feature>
<comment type="subcellular location">
    <subcellularLocation>
        <location evidence="1">Nucleus</location>
    </subcellularLocation>
</comment>
<evidence type="ECO:0000256" key="2">
    <source>
        <dbReference type="ARBA" id="ARBA00004922"/>
    </source>
</evidence>
<dbReference type="Pfam" id="PF00515">
    <property type="entry name" value="TPR_1"/>
    <property type="match status" value="4"/>
</dbReference>
<gene>
    <name evidence="16 17 18" type="primary">LOC101504479</name>
</gene>
<dbReference type="RefSeq" id="XP_004516295.1">
    <property type="nucleotide sequence ID" value="XM_004516238.3"/>
</dbReference>
<feature type="domain" description="O-GlcNAc transferase C-terminal" evidence="14">
    <location>
        <begin position="475"/>
        <end position="633"/>
    </location>
</feature>
<dbReference type="GO" id="GO:0009740">
    <property type="term" value="P:gibberellic acid mediated signaling pathway"/>
    <property type="evidence" value="ECO:0007669"/>
    <property type="project" value="UniProtKB-KW"/>
</dbReference>
<dbReference type="eggNOG" id="KOG4626">
    <property type="taxonomic scope" value="Eukaryota"/>
</dbReference>
<organism evidence="15 17">
    <name type="scientific">Cicer arietinum</name>
    <name type="common">Chickpea</name>
    <name type="synonym">Garbanzo</name>
    <dbReference type="NCBI Taxonomy" id="3827"/>
    <lineage>
        <taxon>Eukaryota</taxon>
        <taxon>Viridiplantae</taxon>
        <taxon>Streptophyta</taxon>
        <taxon>Embryophyta</taxon>
        <taxon>Tracheophyta</taxon>
        <taxon>Spermatophyta</taxon>
        <taxon>Magnoliopsida</taxon>
        <taxon>eudicotyledons</taxon>
        <taxon>Gunneridae</taxon>
        <taxon>Pentapetalae</taxon>
        <taxon>rosids</taxon>
        <taxon>fabids</taxon>
        <taxon>Fabales</taxon>
        <taxon>Fabaceae</taxon>
        <taxon>Papilionoideae</taxon>
        <taxon>50 kb inversion clade</taxon>
        <taxon>NPAAA clade</taxon>
        <taxon>Hologalegina</taxon>
        <taxon>IRL clade</taxon>
        <taxon>Cicereae</taxon>
        <taxon>Cicer</taxon>
    </lineage>
</organism>
<dbReference type="STRING" id="3827.A0A1S2Z799"/>
<dbReference type="Gene3D" id="1.25.40.10">
    <property type="entry name" value="Tetratricopeptide repeat domain"/>
    <property type="match status" value="4"/>
</dbReference>
<keyword evidence="15" id="KW-1185">Reference proteome</keyword>
<dbReference type="Pfam" id="PF13844">
    <property type="entry name" value="Glyco_transf_41"/>
    <property type="match status" value="2"/>
</dbReference>
<dbReference type="SMART" id="SM00028">
    <property type="entry name" value="TPR"/>
    <property type="match status" value="10"/>
</dbReference>
<evidence type="ECO:0000256" key="9">
    <source>
        <dbReference type="ARBA" id="ARBA00022803"/>
    </source>
</evidence>
<dbReference type="GO" id="GO:0005634">
    <property type="term" value="C:nucleus"/>
    <property type="evidence" value="ECO:0007669"/>
    <property type="project" value="UniProtKB-SubCell"/>
</dbReference>
<dbReference type="GeneID" id="101504479"/>
<dbReference type="EC" id="2.4.1.255" evidence="4"/>
<feature type="repeat" description="TPR" evidence="12">
    <location>
        <begin position="363"/>
        <end position="396"/>
    </location>
</feature>
<evidence type="ECO:0000256" key="5">
    <source>
        <dbReference type="ARBA" id="ARBA00019143"/>
    </source>
</evidence>
<dbReference type="AlphaFoldDB" id="A0A1S2Z799"/>
<feature type="repeat" description="TPR" evidence="12">
    <location>
        <begin position="295"/>
        <end position="328"/>
    </location>
</feature>
<feature type="repeat" description="TPR" evidence="12">
    <location>
        <begin position="329"/>
        <end position="362"/>
    </location>
</feature>
<feature type="repeat" description="TPR" evidence="12">
    <location>
        <begin position="111"/>
        <end position="144"/>
    </location>
</feature>
<feature type="repeat" description="TPR" evidence="12">
    <location>
        <begin position="397"/>
        <end position="430"/>
    </location>
</feature>
<evidence type="ECO:0000259" key="14">
    <source>
        <dbReference type="Pfam" id="PF13844"/>
    </source>
</evidence>
<proteinExistence type="inferred from homology"/>
<dbReference type="InterPro" id="IPR051939">
    <property type="entry name" value="Glycosyltr_41/O-GlcNAc_trsf"/>
</dbReference>
<keyword evidence="8" id="KW-0677">Repeat</keyword>
<comment type="pathway">
    <text evidence="2">Protein modification; protein glycosylation.</text>
</comment>
<dbReference type="PaxDb" id="3827-XP_004516295.1"/>
<dbReference type="KEGG" id="cam:101504479"/>
<name>A0A1S2Z799_CICAR</name>
<comment type="similarity">
    <text evidence="3">Belongs to the glycosyltransferase 41 family. O-GlcNAc transferase subfamily.</text>
</comment>
<dbReference type="PANTHER" id="PTHR44835:SF1">
    <property type="entry name" value="PROTEIN O-GLCNAC TRANSFERASE"/>
    <property type="match status" value="1"/>
</dbReference>
<dbReference type="Gene3D" id="3.40.50.11380">
    <property type="match status" value="1"/>
</dbReference>
<evidence type="ECO:0000256" key="13">
    <source>
        <dbReference type="SAM" id="MobiDB-lite"/>
    </source>
</evidence>
<dbReference type="Gene3D" id="3.40.50.2000">
    <property type="entry name" value="Glycogen Phosphorylase B"/>
    <property type="match status" value="1"/>
</dbReference>
<protein>
    <recommendedName>
        <fullName evidence="5">Probable UDP-N-acetylglucosamine--peptide N-acetylglucosaminyltransferase SPINDLY</fullName>
        <ecNumber evidence="4">2.4.1.255</ecNumber>
    </recommendedName>
</protein>
<feature type="compositionally biased region" description="Polar residues" evidence="13">
    <location>
        <begin position="889"/>
        <end position="903"/>
    </location>
</feature>
<dbReference type="SMART" id="SM00671">
    <property type="entry name" value="SEL1"/>
    <property type="match status" value="5"/>
</dbReference>
<dbReference type="InterPro" id="IPR029489">
    <property type="entry name" value="OGT/SEC/SPY_C"/>
</dbReference>
<feature type="domain" description="O-GlcNAc transferase C-terminal" evidence="14">
    <location>
        <begin position="650"/>
        <end position="830"/>
    </location>
</feature>
<evidence type="ECO:0000313" key="15">
    <source>
        <dbReference type="Proteomes" id="UP000087171"/>
    </source>
</evidence>
<keyword evidence="6 16" id="KW-0328">Glycosyltransferase</keyword>
<dbReference type="OrthoDB" id="9991317at2759"/>
<keyword evidence="10" id="KW-0939">Gibberellin signaling pathway</keyword>
<evidence type="ECO:0000256" key="10">
    <source>
        <dbReference type="ARBA" id="ARBA00022941"/>
    </source>
</evidence>
<evidence type="ECO:0000256" key="8">
    <source>
        <dbReference type="ARBA" id="ARBA00022737"/>
    </source>
</evidence>
<accession>A0A1S2Z799</accession>
<feature type="compositionally biased region" description="Basic and acidic residues" evidence="13">
    <location>
        <begin position="9"/>
        <end position="23"/>
    </location>
</feature>
<keyword evidence="9 12" id="KW-0802">TPR repeat</keyword>
<dbReference type="RefSeq" id="XP_027186909.1">
    <property type="nucleotide sequence ID" value="XM_027331108.1"/>
</dbReference>
<dbReference type="InterPro" id="IPR019734">
    <property type="entry name" value="TPR_rpt"/>
</dbReference>
<evidence type="ECO:0000313" key="17">
    <source>
        <dbReference type="RefSeq" id="XP_004516296.1"/>
    </source>
</evidence>
<dbReference type="PROSITE" id="PS50293">
    <property type="entry name" value="TPR_REGION"/>
    <property type="match status" value="4"/>
</dbReference>
<dbReference type="Pfam" id="PF13181">
    <property type="entry name" value="TPR_8"/>
    <property type="match status" value="2"/>
</dbReference>
<feature type="region of interest" description="Disordered" evidence="13">
    <location>
        <begin position="1"/>
        <end position="43"/>
    </location>
</feature>